<feature type="domain" description="CBS" evidence="4">
    <location>
        <begin position="93"/>
        <end position="150"/>
    </location>
</feature>
<dbReference type="EMBL" id="JAAXOT010000015">
    <property type="protein sequence ID" value="NKY59367.1"/>
    <property type="molecule type" value="Genomic_DNA"/>
</dbReference>
<dbReference type="Gene3D" id="3.30.1340.30">
    <property type="match status" value="1"/>
</dbReference>
<feature type="domain" description="CBS" evidence="4">
    <location>
        <begin position="285"/>
        <end position="342"/>
    </location>
</feature>
<organism evidence="5 6">
    <name type="scientific">Nocardia flavorosea</name>
    <dbReference type="NCBI Taxonomy" id="53429"/>
    <lineage>
        <taxon>Bacteria</taxon>
        <taxon>Bacillati</taxon>
        <taxon>Actinomycetota</taxon>
        <taxon>Actinomycetes</taxon>
        <taxon>Mycobacteriales</taxon>
        <taxon>Nocardiaceae</taxon>
        <taxon>Nocardia</taxon>
    </lineage>
</organism>
<evidence type="ECO:0000256" key="2">
    <source>
        <dbReference type="PROSITE-ProRule" id="PRU00703"/>
    </source>
</evidence>
<dbReference type="RefSeq" id="WP_062978850.1">
    <property type="nucleotide sequence ID" value="NZ_JAAXOT010000015.1"/>
</dbReference>
<gene>
    <name evidence="5" type="ORF">HGA15_25065</name>
</gene>
<dbReference type="Proteomes" id="UP000570678">
    <property type="component" value="Unassembled WGS sequence"/>
</dbReference>
<feature type="domain" description="CBS" evidence="4">
    <location>
        <begin position="219"/>
        <end position="276"/>
    </location>
</feature>
<dbReference type="Gene3D" id="3.10.580.10">
    <property type="entry name" value="CBS-domain"/>
    <property type="match status" value="2"/>
</dbReference>
<name>A0A846YJS1_9NOCA</name>
<evidence type="ECO:0000259" key="3">
    <source>
        <dbReference type="PROSITE" id="PS50914"/>
    </source>
</evidence>
<accession>A0A846YJS1</accession>
<dbReference type="InterPro" id="IPR000644">
    <property type="entry name" value="CBS_dom"/>
</dbReference>
<dbReference type="PROSITE" id="PS51371">
    <property type="entry name" value="CBS"/>
    <property type="match status" value="4"/>
</dbReference>
<dbReference type="AlphaFoldDB" id="A0A846YJS1"/>
<dbReference type="PANTHER" id="PTHR43080:SF29">
    <property type="entry name" value="OS02G0818000 PROTEIN"/>
    <property type="match status" value="1"/>
</dbReference>
<reference evidence="5 6" key="1">
    <citation type="submission" date="2020-04" db="EMBL/GenBank/DDBJ databases">
        <title>MicrobeNet Type strains.</title>
        <authorList>
            <person name="Nicholson A.C."/>
        </authorList>
    </citation>
    <scope>NUCLEOTIDE SEQUENCE [LARGE SCALE GENOMIC DNA]</scope>
    <source>
        <strain evidence="5 6">JCM 3332</strain>
    </source>
</reference>
<dbReference type="InterPro" id="IPR051257">
    <property type="entry name" value="Diverse_CBS-Domain"/>
</dbReference>
<evidence type="ECO:0000313" key="5">
    <source>
        <dbReference type="EMBL" id="NKY59367.1"/>
    </source>
</evidence>
<comment type="caution">
    <text evidence="5">The sequence shown here is derived from an EMBL/GenBank/DDBJ whole genome shotgun (WGS) entry which is preliminary data.</text>
</comment>
<dbReference type="PROSITE" id="PS50914">
    <property type="entry name" value="BON"/>
    <property type="match status" value="1"/>
</dbReference>
<sequence>MRHTTVADVMTRDVVSVDVDTPFHQIVQLLTQRGISGVPVLDARHRCIGMVTEADLLARQSRLGGPITGTVWAVLWKKTFARKSEALTADQLMTAPVITVMSDARVSAAAATLARHDLRCAPVIDPGGDLVGIVSRRDVLAVYLRPDGELAELIEDDVLHRALWLPPTAVSVEVHAGVVTLRGAVEAAMIGLIGSLVAAVDGVVEVRNRLIADTARALMHAGVHSIDAGESVTAAACRMRADDVGTLLVVDTAGTVTGIVTDRDLVLRCVADGLDAQRTPVEALATHAVVTAQADQHVDDVVAIMRGHRLRRVPVLAHGHPVGIVSEADIARRLPRAATGALVKHRYSTRPTDSSHR</sequence>
<dbReference type="SUPFAM" id="SSF54631">
    <property type="entry name" value="CBS-domain pair"/>
    <property type="match status" value="2"/>
</dbReference>
<feature type="domain" description="BON" evidence="3">
    <location>
        <begin position="146"/>
        <end position="214"/>
    </location>
</feature>
<evidence type="ECO:0000259" key="4">
    <source>
        <dbReference type="PROSITE" id="PS51371"/>
    </source>
</evidence>
<dbReference type="PANTHER" id="PTHR43080">
    <property type="entry name" value="CBS DOMAIN-CONTAINING PROTEIN CBSX3, MITOCHONDRIAL"/>
    <property type="match status" value="1"/>
</dbReference>
<dbReference type="Pfam" id="PF00571">
    <property type="entry name" value="CBS"/>
    <property type="match status" value="4"/>
</dbReference>
<proteinExistence type="predicted"/>
<protein>
    <submittedName>
        <fullName evidence="5">CBS domain-containing protein</fullName>
    </submittedName>
</protein>
<dbReference type="InterPro" id="IPR046342">
    <property type="entry name" value="CBS_dom_sf"/>
</dbReference>
<dbReference type="SMART" id="SM00116">
    <property type="entry name" value="CBS"/>
    <property type="match status" value="4"/>
</dbReference>
<evidence type="ECO:0000313" key="6">
    <source>
        <dbReference type="Proteomes" id="UP000570678"/>
    </source>
</evidence>
<feature type="domain" description="CBS" evidence="4">
    <location>
        <begin position="10"/>
        <end position="67"/>
    </location>
</feature>
<keyword evidence="1 2" id="KW-0129">CBS domain</keyword>
<evidence type="ECO:0000256" key="1">
    <source>
        <dbReference type="ARBA" id="ARBA00023122"/>
    </source>
</evidence>
<dbReference type="CDD" id="cd04586">
    <property type="entry name" value="CBS_pair_BON_assoc"/>
    <property type="match status" value="1"/>
</dbReference>
<dbReference type="InterPro" id="IPR007055">
    <property type="entry name" value="BON_dom"/>
</dbReference>
<dbReference type="Pfam" id="PF04972">
    <property type="entry name" value="BON"/>
    <property type="match status" value="1"/>
</dbReference>
<keyword evidence="6" id="KW-1185">Reference proteome</keyword>